<reference evidence="2" key="1">
    <citation type="submission" date="2023-07" db="EMBL/GenBank/DDBJ databases">
        <title>30 novel species of actinomycetes from the DSMZ collection.</title>
        <authorList>
            <person name="Nouioui I."/>
        </authorList>
    </citation>
    <scope>NUCLEOTIDE SEQUENCE [LARGE SCALE GENOMIC DNA]</scope>
    <source>
        <strain evidence="2">DSM 41886</strain>
    </source>
</reference>
<accession>A0ABU2S063</accession>
<dbReference type="EMBL" id="JAVREV010000003">
    <property type="protein sequence ID" value="MDT0442330.1"/>
    <property type="molecule type" value="Genomic_DNA"/>
</dbReference>
<dbReference type="Proteomes" id="UP001183615">
    <property type="component" value="Unassembled WGS sequence"/>
</dbReference>
<sequence>MSAEDFTDRLVRLSRDAEASARDTLVEQVLWGLAGGEMPTQDTLHRAESMVNAFARELAEKIRTEAGARRDLSDYDHAKYHDGMDSAADLIDPEVKDE</sequence>
<evidence type="ECO:0000313" key="2">
    <source>
        <dbReference type="Proteomes" id="UP001183615"/>
    </source>
</evidence>
<organism evidence="1 2">
    <name type="scientific">Streptomyces johnsoniae</name>
    <dbReference type="NCBI Taxonomy" id="3075532"/>
    <lineage>
        <taxon>Bacteria</taxon>
        <taxon>Bacillati</taxon>
        <taxon>Actinomycetota</taxon>
        <taxon>Actinomycetes</taxon>
        <taxon>Kitasatosporales</taxon>
        <taxon>Streptomycetaceae</taxon>
        <taxon>Streptomyces</taxon>
    </lineage>
</organism>
<evidence type="ECO:0000313" key="1">
    <source>
        <dbReference type="EMBL" id="MDT0442330.1"/>
    </source>
</evidence>
<dbReference type="RefSeq" id="WP_311616766.1">
    <property type="nucleotide sequence ID" value="NZ_JAVREV010000003.1"/>
</dbReference>
<name>A0ABU2S063_9ACTN</name>
<keyword evidence="2" id="KW-1185">Reference proteome</keyword>
<proteinExistence type="predicted"/>
<protein>
    <submittedName>
        <fullName evidence="1">Uncharacterized protein</fullName>
    </submittedName>
</protein>
<gene>
    <name evidence="1" type="ORF">RM779_06930</name>
</gene>
<comment type="caution">
    <text evidence="1">The sequence shown here is derived from an EMBL/GenBank/DDBJ whole genome shotgun (WGS) entry which is preliminary data.</text>
</comment>